<sequence>MQGRFGERIRASRGMLLAGGFAALVMAAPGTAEAQKFKSGDFDISVDTTLSATAMVRTSNRNCAFISDTNPQGCASDGLTDNYDDGDLNFNRWDIVSAPLGGLTEVEVKNGDYGAFLRTSYFVDAILARKDSTRRTDLSETAVHQEGRRIRLLDAYVYGDVPVGDMPVNVRLGNQVLNWGESLFYGGGIAETNSYDSSKLRGAGAEIKEAFLPAPMGLFRFSPLDGLDISAYYQVRWNPTELDPVGTFFSQEDIVGPGHQGIFYGPALGGIGDPGSSGVSPAQQFALGTGIPDVRGGEPRHSGQWGVSGTYFSDALQTEFGLYYMRYHQKVPAVGVNAECYGTPVDCYPVSYFLNYVQD</sequence>
<evidence type="ECO:0008006" key="4">
    <source>
        <dbReference type="Google" id="ProtNLM"/>
    </source>
</evidence>
<accession>A0A329NU18</accession>
<reference evidence="2 3" key="1">
    <citation type="submission" date="2018-04" db="EMBL/GenBank/DDBJ databases">
        <title>Aerococcus urinae genomes.</title>
        <authorList>
            <person name="Hilt E."/>
            <person name="Gilbert N.M."/>
            <person name="Thomas-White K."/>
            <person name="Putonti C."/>
            <person name="Lewis A.L."/>
            <person name="Visck K.L."/>
            <person name="Wolfe A.J."/>
        </authorList>
    </citation>
    <scope>NUCLEOTIDE SEQUENCE [LARGE SCALE GENOMIC DNA]</scope>
    <source>
        <strain evidence="2 3">UMB7480</strain>
    </source>
</reference>
<feature type="chain" id="PRO_5039683795" description="DUF1302 domain-containing protein" evidence="1">
    <location>
        <begin position="28"/>
        <end position="359"/>
    </location>
</feature>
<dbReference type="Pfam" id="PF06980">
    <property type="entry name" value="DUF1302"/>
    <property type="match status" value="1"/>
</dbReference>
<proteinExistence type="predicted"/>
<dbReference type="Proteomes" id="UP000251923">
    <property type="component" value="Unassembled WGS sequence"/>
</dbReference>
<dbReference type="EMBL" id="QMHM01000069">
    <property type="protein sequence ID" value="RAV76517.1"/>
    <property type="molecule type" value="Genomic_DNA"/>
</dbReference>
<dbReference type="InterPro" id="IPR010727">
    <property type="entry name" value="DUF1302"/>
</dbReference>
<keyword evidence="1" id="KW-0732">Signal</keyword>
<evidence type="ECO:0000313" key="2">
    <source>
        <dbReference type="EMBL" id="RAV76517.1"/>
    </source>
</evidence>
<feature type="non-terminal residue" evidence="2">
    <location>
        <position position="359"/>
    </location>
</feature>
<organism evidence="2 3">
    <name type="scientific">Aerococcus urinae</name>
    <dbReference type="NCBI Taxonomy" id="1376"/>
    <lineage>
        <taxon>Bacteria</taxon>
        <taxon>Bacillati</taxon>
        <taxon>Bacillota</taxon>
        <taxon>Bacilli</taxon>
        <taxon>Lactobacillales</taxon>
        <taxon>Aerococcaceae</taxon>
        <taxon>Aerococcus</taxon>
    </lineage>
</organism>
<gene>
    <name evidence="2" type="ORF">DBT54_09910</name>
</gene>
<feature type="signal peptide" evidence="1">
    <location>
        <begin position="1"/>
        <end position="27"/>
    </location>
</feature>
<evidence type="ECO:0000313" key="3">
    <source>
        <dbReference type="Proteomes" id="UP000251923"/>
    </source>
</evidence>
<evidence type="ECO:0000256" key="1">
    <source>
        <dbReference type="SAM" id="SignalP"/>
    </source>
</evidence>
<dbReference type="AlphaFoldDB" id="A0A329NU18"/>
<name>A0A329NU18_9LACT</name>
<comment type="caution">
    <text evidence="2">The sequence shown here is derived from an EMBL/GenBank/DDBJ whole genome shotgun (WGS) entry which is preliminary data.</text>
</comment>
<protein>
    <recommendedName>
        <fullName evidence="4">DUF1302 domain-containing protein</fullName>
    </recommendedName>
</protein>